<dbReference type="Gene3D" id="1.10.357.10">
    <property type="entry name" value="Tetracycline Repressor, domain 2"/>
    <property type="match status" value="1"/>
</dbReference>
<dbReference type="InParanoid" id="A0A545AQ25"/>
<dbReference type="GO" id="GO:0003677">
    <property type="term" value="F:DNA binding"/>
    <property type="evidence" value="ECO:0007669"/>
    <property type="project" value="UniProtKB-UniRule"/>
</dbReference>
<dbReference type="SUPFAM" id="SSF46689">
    <property type="entry name" value="Homeodomain-like"/>
    <property type="match status" value="1"/>
</dbReference>
<keyword evidence="5" id="KW-1185">Reference proteome</keyword>
<organism evidence="4 5">
    <name type="scientific">Cryptosporangium phraense</name>
    <dbReference type="NCBI Taxonomy" id="2593070"/>
    <lineage>
        <taxon>Bacteria</taxon>
        <taxon>Bacillati</taxon>
        <taxon>Actinomycetota</taxon>
        <taxon>Actinomycetes</taxon>
        <taxon>Cryptosporangiales</taxon>
        <taxon>Cryptosporangiaceae</taxon>
        <taxon>Cryptosporangium</taxon>
    </lineage>
</organism>
<dbReference type="Proteomes" id="UP000317982">
    <property type="component" value="Unassembled WGS sequence"/>
</dbReference>
<evidence type="ECO:0000313" key="4">
    <source>
        <dbReference type="EMBL" id="TQS43438.1"/>
    </source>
</evidence>
<proteinExistence type="predicted"/>
<accession>A0A545AQ25</accession>
<evidence type="ECO:0000256" key="1">
    <source>
        <dbReference type="ARBA" id="ARBA00023125"/>
    </source>
</evidence>
<sequence>MSEEPVDTATAILVSAAVLLRERTFDDISYRALADEVGISERTIYRQYPTRAHLLAALSDWIERTYFPLPPFVTVSEYCAAVHERFRAFDASPAYAYVGARASAISPTLDGAGPSYLTRAIEALLDVAAPTLNRRDRRRVAASLRYFSSAMFWARLRTGFDLDAAEICDAFDRSVGPVLARLPEATWVEQ</sequence>
<dbReference type="PROSITE" id="PS50977">
    <property type="entry name" value="HTH_TETR_2"/>
    <property type="match status" value="1"/>
</dbReference>
<dbReference type="InterPro" id="IPR009057">
    <property type="entry name" value="Homeodomain-like_sf"/>
</dbReference>
<name>A0A545AQ25_9ACTN</name>
<dbReference type="Pfam" id="PF00440">
    <property type="entry name" value="TetR_N"/>
    <property type="match status" value="1"/>
</dbReference>
<reference evidence="4 5" key="1">
    <citation type="submission" date="2019-07" db="EMBL/GenBank/DDBJ databases">
        <title>Cryptosporangium phraense sp. nov., isolated from plant litter.</title>
        <authorList>
            <person name="Suriyachadkun C."/>
        </authorList>
    </citation>
    <scope>NUCLEOTIDE SEQUENCE [LARGE SCALE GENOMIC DNA]</scope>
    <source>
        <strain evidence="4 5">A-T 5661</strain>
    </source>
</reference>
<feature type="DNA-binding region" description="H-T-H motif" evidence="2">
    <location>
        <begin position="29"/>
        <end position="48"/>
    </location>
</feature>
<gene>
    <name evidence="4" type="ORF">FL583_19600</name>
</gene>
<dbReference type="RefSeq" id="WP_142706136.1">
    <property type="nucleotide sequence ID" value="NZ_VIRS01000013.1"/>
</dbReference>
<dbReference type="OrthoDB" id="9816296at2"/>
<feature type="domain" description="HTH tetR-type" evidence="3">
    <location>
        <begin position="6"/>
        <end position="66"/>
    </location>
</feature>
<dbReference type="AlphaFoldDB" id="A0A545AQ25"/>
<evidence type="ECO:0000313" key="5">
    <source>
        <dbReference type="Proteomes" id="UP000317982"/>
    </source>
</evidence>
<evidence type="ECO:0000259" key="3">
    <source>
        <dbReference type="PROSITE" id="PS50977"/>
    </source>
</evidence>
<dbReference type="InterPro" id="IPR001647">
    <property type="entry name" value="HTH_TetR"/>
</dbReference>
<dbReference type="EMBL" id="VIRS01000013">
    <property type="protein sequence ID" value="TQS43438.1"/>
    <property type="molecule type" value="Genomic_DNA"/>
</dbReference>
<protein>
    <submittedName>
        <fullName evidence="4">TetR/AcrR family transcriptional regulator</fullName>
    </submittedName>
</protein>
<comment type="caution">
    <text evidence="4">The sequence shown here is derived from an EMBL/GenBank/DDBJ whole genome shotgun (WGS) entry which is preliminary data.</text>
</comment>
<evidence type="ECO:0000256" key="2">
    <source>
        <dbReference type="PROSITE-ProRule" id="PRU00335"/>
    </source>
</evidence>
<keyword evidence="1 2" id="KW-0238">DNA-binding</keyword>